<dbReference type="AlphaFoldDB" id="A0A4V4HCG1"/>
<dbReference type="Pfam" id="PF07690">
    <property type="entry name" value="MFS_1"/>
    <property type="match status" value="1"/>
</dbReference>
<keyword evidence="4 5" id="KW-0472">Membrane</keyword>
<feature type="transmembrane region" description="Helical" evidence="5">
    <location>
        <begin position="344"/>
        <end position="367"/>
    </location>
</feature>
<sequence length="416" mass="44636">MAPSLPDIAIHYDITSSTIISMTLSIFLLSFAIGPLLFGPLSEIYGRAWVLHIANLILLVTSIGCAFAPSTSSLIGLRFIAGWGGSASVAIGPSVIADIFSERDRGSAMSLLSVGPLIGPTLGPVAGGYITATIGFKWGFIVITAICGLASLIGILVLRETYAPVIRSRKGENEAIATPIGQESHWRKIYNSFSRPIILLTRSSICAMLSLYLALIYGIYYLMFATFSDLFLDTYGFGPGPAGLSYLGLGIGFIIGTFIGAKYGNLVYQYLANKHHQGKGKPELRIPFLIFSSFFVPVGLFWYGWSAQAKIHFMMPIVGTGIFGLGLVMAFVSIQLYLVDSFKFAASALAANAVSLSLAGFVFPLFAGPMFNALDIGPGNSLLAGLSILIGIPFPIYLYFNGERIRERNPLTRTTG</sequence>
<proteinExistence type="predicted"/>
<dbReference type="InterPro" id="IPR020846">
    <property type="entry name" value="MFS_dom"/>
</dbReference>
<feature type="transmembrane region" description="Helical" evidence="5">
    <location>
        <begin position="108"/>
        <end position="132"/>
    </location>
</feature>
<evidence type="ECO:0000256" key="2">
    <source>
        <dbReference type="ARBA" id="ARBA00022692"/>
    </source>
</evidence>
<evidence type="ECO:0000256" key="4">
    <source>
        <dbReference type="ARBA" id="ARBA00023136"/>
    </source>
</evidence>
<protein>
    <submittedName>
        <fullName evidence="7">MFS general substrate transporter</fullName>
    </submittedName>
</protein>
<evidence type="ECO:0000256" key="5">
    <source>
        <dbReference type="SAM" id="Phobius"/>
    </source>
</evidence>
<feature type="transmembrane region" description="Helical" evidence="5">
    <location>
        <begin position="311"/>
        <end position="332"/>
    </location>
</feature>
<dbReference type="OrthoDB" id="6770063at2759"/>
<feature type="transmembrane region" description="Helical" evidence="5">
    <location>
        <begin position="20"/>
        <end position="38"/>
    </location>
</feature>
<feature type="transmembrane region" description="Helical" evidence="5">
    <location>
        <begin position="50"/>
        <end position="69"/>
    </location>
</feature>
<dbReference type="PANTHER" id="PTHR23502">
    <property type="entry name" value="MAJOR FACILITATOR SUPERFAMILY"/>
    <property type="match status" value="1"/>
</dbReference>
<feature type="transmembrane region" description="Helical" evidence="5">
    <location>
        <begin position="284"/>
        <end position="305"/>
    </location>
</feature>
<dbReference type="SUPFAM" id="SSF103473">
    <property type="entry name" value="MFS general substrate transporter"/>
    <property type="match status" value="1"/>
</dbReference>
<dbReference type="Gene3D" id="1.20.1250.20">
    <property type="entry name" value="MFS general substrate transporter like domains"/>
    <property type="match status" value="1"/>
</dbReference>
<dbReference type="InterPro" id="IPR011701">
    <property type="entry name" value="MFS"/>
</dbReference>
<dbReference type="EMBL" id="ML179712">
    <property type="protein sequence ID" value="THU82725.1"/>
    <property type="molecule type" value="Genomic_DNA"/>
</dbReference>
<feature type="transmembrane region" description="Helical" evidence="5">
    <location>
        <begin position="138"/>
        <end position="158"/>
    </location>
</feature>
<dbReference type="InterPro" id="IPR036259">
    <property type="entry name" value="MFS_trans_sf"/>
</dbReference>
<organism evidence="7 8">
    <name type="scientific">Dendrothele bispora (strain CBS 962.96)</name>
    <dbReference type="NCBI Taxonomy" id="1314807"/>
    <lineage>
        <taxon>Eukaryota</taxon>
        <taxon>Fungi</taxon>
        <taxon>Dikarya</taxon>
        <taxon>Basidiomycota</taxon>
        <taxon>Agaricomycotina</taxon>
        <taxon>Agaricomycetes</taxon>
        <taxon>Agaricomycetidae</taxon>
        <taxon>Agaricales</taxon>
        <taxon>Agaricales incertae sedis</taxon>
        <taxon>Dendrothele</taxon>
    </lineage>
</organism>
<dbReference type="GO" id="GO:0022857">
    <property type="term" value="F:transmembrane transporter activity"/>
    <property type="evidence" value="ECO:0007669"/>
    <property type="project" value="InterPro"/>
</dbReference>
<gene>
    <name evidence="7" type="ORF">K435DRAFT_734548</name>
</gene>
<comment type="subcellular location">
    <subcellularLocation>
        <location evidence="1">Membrane</location>
        <topology evidence="1">Multi-pass membrane protein</topology>
    </subcellularLocation>
</comment>
<feature type="transmembrane region" description="Helical" evidence="5">
    <location>
        <begin position="75"/>
        <end position="96"/>
    </location>
</feature>
<keyword evidence="2 5" id="KW-0812">Transmembrane</keyword>
<reference evidence="7 8" key="1">
    <citation type="journal article" date="2019" name="Nat. Ecol. Evol.">
        <title>Megaphylogeny resolves global patterns of mushroom evolution.</title>
        <authorList>
            <person name="Varga T."/>
            <person name="Krizsan K."/>
            <person name="Foldi C."/>
            <person name="Dima B."/>
            <person name="Sanchez-Garcia M."/>
            <person name="Sanchez-Ramirez S."/>
            <person name="Szollosi G.J."/>
            <person name="Szarkandi J.G."/>
            <person name="Papp V."/>
            <person name="Albert L."/>
            <person name="Andreopoulos W."/>
            <person name="Angelini C."/>
            <person name="Antonin V."/>
            <person name="Barry K.W."/>
            <person name="Bougher N.L."/>
            <person name="Buchanan P."/>
            <person name="Buyck B."/>
            <person name="Bense V."/>
            <person name="Catcheside P."/>
            <person name="Chovatia M."/>
            <person name="Cooper J."/>
            <person name="Damon W."/>
            <person name="Desjardin D."/>
            <person name="Finy P."/>
            <person name="Geml J."/>
            <person name="Haridas S."/>
            <person name="Hughes K."/>
            <person name="Justo A."/>
            <person name="Karasinski D."/>
            <person name="Kautmanova I."/>
            <person name="Kiss B."/>
            <person name="Kocsube S."/>
            <person name="Kotiranta H."/>
            <person name="LaButti K.M."/>
            <person name="Lechner B.E."/>
            <person name="Liimatainen K."/>
            <person name="Lipzen A."/>
            <person name="Lukacs Z."/>
            <person name="Mihaltcheva S."/>
            <person name="Morgado L.N."/>
            <person name="Niskanen T."/>
            <person name="Noordeloos M.E."/>
            <person name="Ohm R.A."/>
            <person name="Ortiz-Santana B."/>
            <person name="Ovrebo C."/>
            <person name="Racz N."/>
            <person name="Riley R."/>
            <person name="Savchenko A."/>
            <person name="Shiryaev A."/>
            <person name="Soop K."/>
            <person name="Spirin V."/>
            <person name="Szebenyi C."/>
            <person name="Tomsovsky M."/>
            <person name="Tulloss R.E."/>
            <person name="Uehling J."/>
            <person name="Grigoriev I.V."/>
            <person name="Vagvolgyi C."/>
            <person name="Papp T."/>
            <person name="Martin F.M."/>
            <person name="Miettinen O."/>
            <person name="Hibbett D.S."/>
            <person name="Nagy L.G."/>
        </authorList>
    </citation>
    <scope>NUCLEOTIDE SEQUENCE [LARGE SCALE GENOMIC DNA]</scope>
    <source>
        <strain evidence="7 8">CBS 962.96</strain>
    </source>
</reference>
<feature type="transmembrane region" description="Helical" evidence="5">
    <location>
        <begin position="197"/>
        <end position="223"/>
    </location>
</feature>
<dbReference type="PANTHER" id="PTHR23502:SF60">
    <property type="entry name" value="MAJOR FACILITATOR SUPERFAMILY (MFS) PROFILE DOMAIN-CONTAINING PROTEIN-RELATED"/>
    <property type="match status" value="1"/>
</dbReference>
<feature type="domain" description="Major facilitator superfamily (MFS) profile" evidence="6">
    <location>
        <begin position="1"/>
        <end position="403"/>
    </location>
</feature>
<name>A0A4V4HCG1_DENBC</name>
<keyword evidence="3 5" id="KW-1133">Transmembrane helix</keyword>
<evidence type="ECO:0000313" key="7">
    <source>
        <dbReference type="EMBL" id="THU82725.1"/>
    </source>
</evidence>
<dbReference type="GO" id="GO:0005886">
    <property type="term" value="C:plasma membrane"/>
    <property type="evidence" value="ECO:0007669"/>
    <property type="project" value="TreeGrafter"/>
</dbReference>
<evidence type="ECO:0000256" key="3">
    <source>
        <dbReference type="ARBA" id="ARBA00022989"/>
    </source>
</evidence>
<keyword evidence="8" id="KW-1185">Reference proteome</keyword>
<evidence type="ECO:0000313" key="8">
    <source>
        <dbReference type="Proteomes" id="UP000297245"/>
    </source>
</evidence>
<dbReference type="Proteomes" id="UP000297245">
    <property type="component" value="Unassembled WGS sequence"/>
</dbReference>
<feature type="transmembrane region" description="Helical" evidence="5">
    <location>
        <begin position="243"/>
        <end position="263"/>
    </location>
</feature>
<evidence type="ECO:0000259" key="6">
    <source>
        <dbReference type="PROSITE" id="PS50850"/>
    </source>
</evidence>
<feature type="transmembrane region" description="Helical" evidence="5">
    <location>
        <begin position="379"/>
        <end position="400"/>
    </location>
</feature>
<accession>A0A4V4HCG1</accession>
<dbReference type="PROSITE" id="PS50850">
    <property type="entry name" value="MFS"/>
    <property type="match status" value="1"/>
</dbReference>
<evidence type="ECO:0000256" key="1">
    <source>
        <dbReference type="ARBA" id="ARBA00004141"/>
    </source>
</evidence>